<keyword evidence="3" id="KW-1185">Reference proteome</keyword>
<proteinExistence type="predicted"/>
<evidence type="ECO:0008006" key="4">
    <source>
        <dbReference type="Google" id="ProtNLM"/>
    </source>
</evidence>
<evidence type="ECO:0000313" key="3">
    <source>
        <dbReference type="Proteomes" id="UP000190102"/>
    </source>
</evidence>
<dbReference type="OrthoDB" id="5413915at2"/>
<dbReference type="AlphaFoldDB" id="A0A1T4LSF0"/>
<keyword evidence="1" id="KW-0732">Signal</keyword>
<organism evidence="2 3">
    <name type="scientific">Trichlorobacter thiogenes</name>
    <dbReference type="NCBI Taxonomy" id="115783"/>
    <lineage>
        <taxon>Bacteria</taxon>
        <taxon>Pseudomonadati</taxon>
        <taxon>Thermodesulfobacteriota</taxon>
        <taxon>Desulfuromonadia</taxon>
        <taxon>Geobacterales</taxon>
        <taxon>Geobacteraceae</taxon>
        <taxon>Trichlorobacter</taxon>
    </lineage>
</organism>
<dbReference type="SUPFAM" id="SSF56935">
    <property type="entry name" value="Porins"/>
    <property type="match status" value="1"/>
</dbReference>
<sequence length="379" mass="41503">MKKRIISASIIAAALGLSVPAMALDVTPYGAIRVGTWWTSSTYYNGQNALHDADFTLDLQGDSLVGMRVKEGDFSGIAEMGAYNPKNRAGGVELRMLFGEWDFGGGKVRVGYAPSPYVFRSEQTYDSDGGFNGYGSLWDGRYAQIKASLNNGLYLTLKKQSTSNTGGTSNFTTNTGPAWQNTPFNLTATQYAATNTNYDTYLPQTTVGYEGKAGILKYGGGMAFNFYKVTQTTSDVVTSKDEIYSYLGFAHGTVDLAPVELKFNLYTGQNVGNLMANSGAATGSYYFNRHNAYTYGGWAQVGYTLNNKIKMFTGASYESNDTKESKVDDRMAAFANLQYAVSKNFKIVPEFTYLNDLRSRTGAKEPQIYAAGVKWEMTF</sequence>
<name>A0A1T4LSF0_9BACT</name>
<feature type="chain" id="PRO_5012730156" description="Porin" evidence="1">
    <location>
        <begin position="24"/>
        <end position="379"/>
    </location>
</feature>
<evidence type="ECO:0000313" key="2">
    <source>
        <dbReference type="EMBL" id="SJZ57384.1"/>
    </source>
</evidence>
<gene>
    <name evidence="2" type="ORF">SAMN02745119_01023</name>
</gene>
<protein>
    <recommendedName>
        <fullName evidence="4">Porin</fullName>
    </recommendedName>
</protein>
<feature type="signal peptide" evidence="1">
    <location>
        <begin position="1"/>
        <end position="23"/>
    </location>
</feature>
<dbReference type="STRING" id="115783.SAMN02745119_01023"/>
<dbReference type="RefSeq" id="WP_078789295.1">
    <property type="nucleotide sequence ID" value="NZ_FUWR01000003.1"/>
</dbReference>
<dbReference type="Proteomes" id="UP000190102">
    <property type="component" value="Unassembled WGS sequence"/>
</dbReference>
<dbReference type="EMBL" id="FUWR01000003">
    <property type="protein sequence ID" value="SJZ57384.1"/>
    <property type="molecule type" value="Genomic_DNA"/>
</dbReference>
<reference evidence="3" key="1">
    <citation type="submission" date="2017-02" db="EMBL/GenBank/DDBJ databases">
        <authorList>
            <person name="Varghese N."/>
            <person name="Submissions S."/>
        </authorList>
    </citation>
    <scope>NUCLEOTIDE SEQUENCE [LARGE SCALE GENOMIC DNA]</scope>
    <source>
        <strain evidence="3">ATCC BAA-34</strain>
    </source>
</reference>
<accession>A0A1T4LSF0</accession>
<evidence type="ECO:0000256" key="1">
    <source>
        <dbReference type="SAM" id="SignalP"/>
    </source>
</evidence>